<feature type="region of interest" description="Disordered" evidence="1">
    <location>
        <begin position="1"/>
        <end position="93"/>
    </location>
</feature>
<evidence type="ECO:0000256" key="1">
    <source>
        <dbReference type="SAM" id="MobiDB-lite"/>
    </source>
</evidence>
<evidence type="ECO:0000313" key="2">
    <source>
        <dbReference type="EMBL" id="CAD8759710.1"/>
    </source>
</evidence>
<name>A0A6U4SIF1_HEMAN</name>
<reference evidence="2" key="1">
    <citation type="submission" date="2021-01" db="EMBL/GenBank/DDBJ databases">
        <authorList>
            <person name="Corre E."/>
            <person name="Pelletier E."/>
            <person name="Niang G."/>
            <person name="Scheremetjew M."/>
            <person name="Finn R."/>
            <person name="Kale V."/>
            <person name="Holt S."/>
            <person name="Cochrane G."/>
            <person name="Meng A."/>
            <person name="Brown T."/>
            <person name="Cohen L."/>
        </authorList>
    </citation>
    <scope>NUCLEOTIDE SEQUENCE</scope>
    <source>
        <strain evidence="2">CCMP441</strain>
    </source>
</reference>
<feature type="compositionally biased region" description="Low complexity" evidence="1">
    <location>
        <begin position="246"/>
        <end position="260"/>
    </location>
</feature>
<sequence length="409" mass="43671">MEGQTVPTEAWDPSPWRSEPLSSSTNTPGSPAKPSLFQRLKRRLSATGERVTVPNAPPPTVTIPNAEISTTSPNSPMPANSPKPLDSSPSMQSFTEVKDGALIRHSVKVAAAVNQKMDEYQRPVMTSVQVQQMKDKWRKKQEANLSIDDTDSHSKNKILRVWGKRGICQLYALTYRKDRTPSPTRTLSPTRAASPGRASRKFSLASDGGAGALEGPQTPTSQLRKPRRWSIAVDTFGPAEESMWLRRSPSGRGSSEGRTPPRFRRQSVAGEGPPDDSSPPRWRPPSRGSTTPLSGAGGSPPRFRMPSLGTDSWGAGDDFDLRLSLNHGLDTPLSLRGRRSAGGDTPLGAGGWAPSPMSWASAGKLSSPFSLGPLKVRGGREAPDVGGAEAPAPLAASLVDVDDSATSMV</sequence>
<feature type="compositionally biased region" description="Low complexity" evidence="1">
    <location>
        <begin position="181"/>
        <end position="191"/>
    </location>
</feature>
<dbReference type="AlphaFoldDB" id="A0A6U4SIF1"/>
<protein>
    <submittedName>
        <fullName evidence="2">Uncharacterized protein</fullName>
    </submittedName>
</protein>
<proteinExistence type="predicted"/>
<dbReference type="EMBL" id="HBFK01043213">
    <property type="protein sequence ID" value="CAD8759710.1"/>
    <property type="molecule type" value="Transcribed_RNA"/>
</dbReference>
<feature type="region of interest" description="Disordered" evidence="1">
    <location>
        <begin position="179"/>
        <end position="229"/>
    </location>
</feature>
<feature type="compositionally biased region" description="Polar residues" evidence="1">
    <location>
        <begin position="20"/>
        <end position="29"/>
    </location>
</feature>
<gene>
    <name evidence="2" type="ORF">HAND1043_LOCUS26224</name>
</gene>
<feature type="region of interest" description="Disordered" evidence="1">
    <location>
        <begin position="242"/>
        <end position="310"/>
    </location>
</feature>
<organism evidence="2">
    <name type="scientific">Hemiselmis andersenii</name>
    <name type="common">Cryptophyte alga</name>
    <dbReference type="NCBI Taxonomy" id="464988"/>
    <lineage>
        <taxon>Eukaryota</taxon>
        <taxon>Cryptophyceae</taxon>
        <taxon>Cryptomonadales</taxon>
        <taxon>Hemiselmidaceae</taxon>
        <taxon>Hemiselmis</taxon>
    </lineage>
</organism>
<accession>A0A6U4SIF1</accession>